<comment type="caution">
    <text evidence="1">The sequence shown here is derived from an EMBL/GenBank/DDBJ whole genome shotgun (WGS) entry which is preliminary data.</text>
</comment>
<organism evidence="1 2">
    <name type="scientific">Arthrobacter mobilis</name>
    <dbReference type="NCBI Taxonomy" id="2724944"/>
    <lineage>
        <taxon>Bacteria</taxon>
        <taxon>Bacillati</taxon>
        <taxon>Actinomycetota</taxon>
        <taxon>Actinomycetes</taxon>
        <taxon>Micrococcales</taxon>
        <taxon>Micrococcaceae</taxon>
        <taxon>Arthrobacter</taxon>
    </lineage>
</organism>
<evidence type="ECO:0000313" key="2">
    <source>
        <dbReference type="Proteomes" id="UP000544090"/>
    </source>
</evidence>
<gene>
    <name evidence="1" type="ORF">HGG74_14860</name>
</gene>
<accession>A0A7X6HEW0</accession>
<sequence length="167" mass="18512">MDVNELSAKIQDRYREELDAFRQQLFGTQEHLVVRGESVPEQRFAGLGPVVSLEDPRIRMTLGGDVVDLGWTPEHPTAEGACVTVSIAGHDHVTGERAMLPAGECDAWLQAVIGADRTRHAYRAGTLSGVDGRLSTVYYRLFLDTEGNPIPKPDYFDDPDLRSMDEL</sequence>
<evidence type="ECO:0000313" key="1">
    <source>
        <dbReference type="EMBL" id="NKX55796.1"/>
    </source>
</evidence>
<dbReference type="Proteomes" id="UP000544090">
    <property type="component" value="Unassembled WGS sequence"/>
</dbReference>
<name>A0A7X6HEW0_9MICC</name>
<keyword evidence="2" id="KW-1185">Reference proteome</keyword>
<protein>
    <submittedName>
        <fullName evidence="1">Uncharacterized protein</fullName>
    </submittedName>
</protein>
<dbReference type="RefSeq" id="WP_168487581.1">
    <property type="nucleotide sequence ID" value="NZ_JAAZSQ010000016.1"/>
</dbReference>
<dbReference type="EMBL" id="JAAZSQ010000016">
    <property type="protein sequence ID" value="NKX55796.1"/>
    <property type="molecule type" value="Genomic_DNA"/>
</dbReference>
<reference evidence="1 2" key="1">
    <citation type="submission" date="2020-04" db="EMBL/GenBank/DDBJ databases">
        <title>Arthrobacter sp. nov.</title>
        <authorList>
            <person name="Liu S."/>
        </authorList>
    </citation>
    <scope>NUCLEOTIDE SEQUENCE [LARGE SCALE GENOMIC DNA]</scope>
    <source>
        <strain evidence="1 2">E918</strain>
    </source>
</reference>
<proteinExistence type="predicted"/>
<dbReference type="AlphaFoldDB" id="A0A7X6HEW0"/>